<dbReference type="FunFam" id="3.40.605.10:FF:000004">
    <property type="entry name" value="Aldehyde dehydrogenase"/>
    <property type="match status" value="1"/>
</dbReference>
<evidence type="ECO:0000256" key="1">
    <source>
        <dbReference type="ARBA" id="ARBA00009986"/>
    </source>
</evidence>
<dbReference type="PROSITE" id="PS00687">
    <property type="entry name" value="ALDEHYDE_DEHYDR_GLU"/>
    <property type="match status" value="1"/>
</dbReference>
<dbReference type="Pfam" id="PF00171">
    <property type="entry name" value="Aldedh"/>
    <property type="match status" value="1"/>
</dbReference>
<dbReference type="InterPro" id="IPR016162">
    <property type="entry name" value="Ald_DH_N"/>
</dbReference>
<dbReference type="FunFam" id="3.40.309.10:FF:000003">
    <property type="entry name" value="Aldehyde dehydrogenase"/>
    <property type="match status" value="1"/>
</dbReference>
<dbReference type="InterPro" id="IPR016161">
    <property type="entry name" value="Ald_DH/histidinol_DH"/>
</dbReference>
<evidence type="ECO:0000256" key="5">
    <source>
        <dbReference type="PIRSR" id="PIRSR036492-1"/>
    </source>
</evidence>
<dbReference type="PANTHER" id="PTHR43570">
    <property type="entry name" value="ALDEHYDE DEHYDROGENASE"/>
    <property type="match status" value="1"/>
</dbReference>
<keyword evidence="3" id="KW-0520">NAD</keyword>
<name>A0A921LN02_9FIRM</name>
<evidence type="ECO:0000313" key="9">
    <source>
        <dbReference type="EMBL" id="HJG27055.1"/>
    </source>
</evidence>
<dbReference type="InterPro" id="IPR012394">
    <property type="entry name" value="Aldehyde_DH_NAD(P)"/>
</dbReference>
<dbReference type="Gene3D" id="3.40.309.10">
    <property type="entry name" value="Aldehyde Dehydrogenase, Chain A, domain 2"/>
    <property type="match status" value="1"/>
</dbReference>
<gene>
    <name evidence="9" type="ORF">K8V20_00185</name>
</gene>
<keyword evidence="2 4" id="KW-0560">Oxidoreductase</keyword>
<evidence type="ECO:0000256" key="6">
    <source>
        <dbReference type="PROSITE-ProRule" id="PRU10007"/>
    </source>
</evidence>
<evidence type="ECO:0000256" key="2">
    <source>
        <dbReference type="ARBA" id="ARBA00023002"/>
    </source>
</evidence>
<dbReference type="GO" id="GO:0006081">
    <property type="term" value="P:aldehyde metabolic process"/>
    <property type="evidence" value="ECO:0007669"/>
    <property type="project" value="InterPro"/>
</dbReference>
<comment type="similarity">
    <text evidence="1 4 7">Belongs to the aldehyde dehydrogenase family.</text>
</comment>
<evidence type="ECO:0000256" key="3">
    <source>
        <dbReference type="ARBA" id="ARBA00023027"/>
    </source>
</evidence>
<protein>
    <recommendedName>
        <fullName evidence="4">Aldehyde dehydrogenase</fullName>
    </recommendedName>
</protein>
<accession>A0A921LN02</accession>
<dbReference type="Gene3D" id="3.40.605.10">
    <property type="entry name" value="Aldehyde Dehydrogenase, Chain A, domain 1"/>
    <property type="match status" value="1"/>
</dbReference>
<dbReference type="InterPro" id="IPR016160">
    <property type="entry name" value="Ald_DH_CS_CYS"/>
</dbReference>
<comment type="caution">
    <text evidence="9">The sequence shown here is derived from an EMBL/GenBank/DDBJ whole genome shotgun (WGS) entry which is preliminary data.</text>
</comment>
<dbReference type="GO" id="GO:0004029">
    <property type="term" value="F:aldehyde dehydrogenase (NAD+) activity"/>
    <property type="evidence" value="ECO:0007669"/>
    <property type="project" value="TreeGrafter"/>
</dbReference>
<evidence type="ECO:0000256" key="7">
    <source>
        <dbReference type="RuleBase" id="RU003345"/>
    </source>
</evidence>
<feature type="domain" description="Aldehyde dehydrogenase" evidence="8">
    <location>
        <begin position="11"/>
        <end position="444"/>
    </location>
</feature>
<dbReference type="EMBL" id="DYVE01000006">
    <property type="protein sequence ID" value="HJG27055.1"/>
    <property type="molecule type" value="Genomic_DNA"/>
</dbReference>
<evidence type="ECO:0000259" key="8">
    <source>
        <dbReference type="Pfam" id="PF00171"/>
    </source>
</evidence>
<proteinExistence type="inferred from homology"/>
<reference evidence="9" key="2">
    <citation type="submission" date="2021-09" db="EMBL/GenBank/DDBJ databases">
        <authorList>
            <person name="Gilroy R."/>
        </authorList>
    </citation>
    <scope>NUCLEOTIDE SEQUENCE</scope>
    <source>
        <strain evidence="9">ChiBcec21-2208</strain>
    </source>
</reference>
<dbReference type="SUPFAM" id="SSF53720">
    <property type="entry name" value="ALDH-like"/>
    <property type="match status" value="1"/>
</dbReference>
<dbReference type="InterPro" id="IPR016163">
    <property type="entry name" value="Ald_DH_C"/>
</dbReference>
<dbReference type="InterPro" id="IPR015590">
    <property type="entry name" value="Aldehyde_DH_dom"/>
</dbReference>
<dbReference type="CDD" id="cd07136">
    <property type="entry name" value="ALDH_YwdH-P39616"/>
    <property type="match status" value="1"/>
</dbReference>
<dbReference type="PIRSF" id="PIRSF036492">
    <property type="entry name" value="ALDH"/>
    <property type="match status" value="1"/>
</dbReference>
<dbReference type="InterPro" id="IPR029510">
    <property type="entry name" value="Ald_DH_CS_GLU"/>
</dbReference>
<dbReference type="PROSITE" id="PS00070">
    <property type="entry name" value="ALDEHYDE_DEHYDR_CYS"/>
    <property type="match status" value="1"/>
</dbReference>
<dbReference type="AlphaFoldDB" id="A0A921LN02"/>
<dbReference type="PANTHER" id="PTHR43570:SF16">
    <property type="entry name" value="ALDEHYDE DEHYDROGENASE TYPE III, ISOFORM Q"/>
    <property type="match status" value="1"/>
</dbReference>
<reference evidence="9" key="1">
    <citation type="journal article" date="2021" name="PeerJ">
        <title>Extensive microbial diversity within the chicken gut microbiome revealed by metagenomics and culture.</title>
        <authorList>
            <person name="Gilroy R."/>
            <person name="Ravi A."/>
            <person name="Getino M."/>
            <person name="Pursley I."/>
            <person name="Horton D.L."/>
            <person name="Alikhan N.F."/>
            <person name="Baker D."/>
            <person name="Gharbi K."/>
            <person name="Hall N."/>
            <person name="Watson M."/>
            <person name="Adriaenssens E.M."/>
            <person name="Foster-Nyarko E."/>
            <person name="Jarju S."/>
            <person name="Secka A."/>
            <person name="Antonio M."/>
            <person name="Oren A."/>
            <person name="Chaudhuri R.R."/>
            <person name="La Ragione R."/>
            <person name="Hildebrand F."/>
            <person name="Pallen M.J."/>
        </authorList>
    </citation>
    <scope>NUCLEOTIDE SEQUENCE</scope>
    <source>
        <strain evidence="9">ChiBcec21-2208</strain>
    </source>
</reference>
<organism evidence="9 10">
    <name type="scientific">Subdoligranulum variabile</name>
    <dbReference type="NCBI Taxonomy" id="214851"/>
    <lineage>
        <taxon>Bacteria</taxon>
        <taxon>Bacillati</taxon>
        <taxon>Bacillota</taxon>
        <taxon>Clostridia</taxon>
        <taxon>Eubacteriales</taxon>
        <taxon>Oscillospiraceae</taxon>
        <taxon>Subdoligranulum</taxon>
    </lineage>
</organism>
<dbReference type="Proteomes" id="UP000782880">
    <property type="component" value="Unassembled WGS sequence"/>
</dbReference>
<dbReference type="GO" id="GO:0005737">
    <property type="term" value="C:cytoplasm"/>
    <property type="evidence" value="ECO:0007669"/>
    <property type="project" value="TreeGrafter"/>
</dbReference>
<evidence type="ECO:0000313" key="10">
    <source>
        <dbReference type="Proteomes" id="UP000782880"/>
    </source>
</evidence>
<feature type="active site" evidence="5">
    <location>
        <position position="261"/>
    </location>
</feature>
<evidence type="ECO:0000256" key="4">
    <source>
        <dbReference type="PIRNR" id="PIRNR036492"/>
    </source>
</evidence>
<feature type="active site" evidence="5 6">
    <location>
        <position position="227"/>
    </location>
</feature>
<sequence length="474" mass="52577">MNWKKCTNKFRRFPPMTEMEIQTILKRQREYFAAGHTLSADARLAALKKLKASLQSHEADLARALHQDLGKSETESYMCETGLTLSEASWMIRHLRRLMRERTVITPLAQFAARSFRSPSPYGNVLIMSPWNYPVLLTLDPLIDAIAAGNTAIVKPSAYAPATAAVLKEILEECFPPEYVCVITGGRAENQALLRQKFDMIFFTGSKAVGKEVLRCAAEHLTPAVLELGGKSPCIVEKSAKISLAAKRIVFGKYLNCGQTCVAPDYILCDESIRDQLLEAIRKEITAQFGAEPLANAHYGKIINEKHYHRLMGLIDPAKVVCGGTGDEAAQRIAPTVMKDVTWEDAVMGEEIFGPILPVLTYTDLDAALAQIEAHPHPLALYLFSENKAIQRKVLDRCHFGGGCLNDTIIHLATSAMPFGGVGESGMGGYHGKAGFEAFSHLRSIVDKKTWIDMPVRYQPYTKAKDKMLRFFLQ</sequence>